<dbReference type="InterPro" id="IPR000985">
    <property type="entry name" value="Lectin_LegA_CS"/>
</dbReference>
<feature type="chain" id="PRO_5043863349" description="Legume lectin domain-containing protein" evidence="5">
    <location>
        <begin position="28"/>
        <end position="387"/>
    </location>
</feature>
<dbReference type="SUPFAM" id="SSF49899">
    <property type="entry name" value="Concanavalin A-like lectins/glucanases"/>
    <property type="match status" value="1"/>
</dbReference>
<dbReference type="GO" id="GO:0030246">
    <property type="term" value="F:carbohydrate binding"/>
    <property type="evidence" value="ECO:0007669"/>
    <property type="project" value="UniProtKB-KW"/>
</dbReference>
<comment type="catalytic activity">
    <reaction evidence="4">
        <text>L-seryl-[protein] + ATP = O-phospho-L-seryl-[protein] + ADP + H(+)</text>
        <dbReference type="Rhea" id="RHEA:17989"/>
        <dbReference type="Rhea" id="RHEA-COMP:9863"/>
        <dbReference type="Rhea" id="RHEA-COMP:11604"/>
        <dbReference type="ChEBI" id="CHEBI:15378"/>
        <dbReference type="ChEBI" id="CHEBI:29999"/>
        <dbReference type="ChEBI" id="CHEBI:30616"/>
        <dbReference type="ChEBI" id="CHEBI:83421"/>
        <dbReference type="ChEBI" id="CHEBI:456216"/>
        <dbReference type="EC" id="2.7.11.1"/>
    </reaction>
</comment>
<keyword evidence="5" id="KW-0732">Signal</keyword>
<gene>
    <name evidence="7" type="ORF">TAV2_LOCUS4851</name>
</gene>
<sequence>MIRFCKSCFFILSFCVLLLLVPRRAAALSIDLPSINQTAKAILNVSGNASISNDGLDLTKDTYYAAAMGDNCGQAVYKEPLHLYDNASGEVISFTTHFSFLIYSPDRYADGITFFLAPVGTSNFTNGSAIGLPLKQHSFVAVEFDTFPNYEWDSPNFSYSHPTHVGINVHNMSSVKFSKWDTNISNENVRYEAYISYGSGSRIFGVNYSNFVNGSTFFSSIQYLIDLRDYLPERVIFGFTGATGLHFEKNTIMSWQFNSTTLRVDEKGKKNKRKKNKASVLLQAADARLADDFGQQEMERLMIVGLWCAHPDYSLGLQLGKRLMCSILKLHFLFSLQSCLNRRIWLPHFRSPSTLTPVPPRAAKASRRVILTTQAPHTSARHQQPLL</sequence>
<evidence type="ECO:0000256" key="3">
    <source>
        <dbReference type="ARBA" id="ARBA00047899"/>
    </source>
</evidence>
<dbReference type="PROSITE" id="PS00308">
    <property type="entry name" value="LECTIN_LEGUME_ALPHA"/>
    <property type="match status" value="1"/>
</dbReference>
<dbReference type="InterPro" id="IPR013320">
    <property type="entry name" value="ConA-like_dom_sf"/>
</dbReference>
<dbReference type="CDD" id="cd06899">
    <property type="entry name" value="lectin_legume_LecRK_Arcelin_ConA"/>
    <property type="match status" value="1"/>
</dbReference>
<dbReference type="GO" id="GO:0004674">
    <property type="term" value="F:protein serine/threonine kinase activity"/>
    <property type="evidence" value="ECO:0007669"/>
    <property type="project" value="UniProtKB-EC"/>
</dbReference>
<dbReference type="Pfam" id="PF00139">
    <property type="entry name" value="Lectin_legB"/>
    <property type="match status" value="1"/>
</dbReference>
<reference evidence="7 8" key="1">
    <citation type="submission" date="2022-03" db="EMBL/GenBank/DDBJ databases">
        <authorList>
            <person name="Nunn A."/>
            <person name="Chopra R."/>
            <person name="Nunn A."/>
            <person name="Contreras Garrido A."/>
        </authorList>
    </citation>
    <scope>NUCLEOTIDE SEQUENCE [LARGE SCALE GENOMIC DNA]</scope>
</reference>
<comment type="catalytic activity">
    <reaction evidence="3">
        <text>L-threonyl-[protein] + ATP = O-phospho-L-threonyl-[protein] + ADP + H(+)</text>
        <dbReference type="Rhea" id="RHEA:46608"/>
        <dbReference type="Rhea" id="RHEA-COMP:11060"/>
        <dbReference type="Rhea" id="RHEA-COMP:11605"/>
        <dbReference type="ChEBI" id="CHEBI:15378"/>
        <dbReference type="ChEBI" id="CHEBI:30013"/>
        <dbReference type="ChEBI" id="CHEBI:30616"/>
        <dbReference type="ChEBI" id="CHEBI:61977"/>
        <dbReference type="ChEBI" id="CHEBI:456216"/>
        <dbReference type="EC" id="2.7.11.1"/>
    </reaction>
</comment>
<evidence type="ECO:0000313" key="7">
    <source>
        <dbReference type="EMBL" id="CAH2042880.1"/>
    </source>
</evidence>
<dbReference type="AlphaFoldDB" id="A0AAU9RGW1"/>
<comment type="caution">
    <text evidence="7">The sequence shown here is derived from an EMBL/GenBank/DDBJ whole genome shotgun (WGS) entry which is preliminary data.</text>
</comment>
<dbReference type="InterPro" id="IPR019825">
    <property type="entry name" value="Lectin_legB_Mn/Ca_BS"/>
</dbReference>
<dbReference type="Proteomes" id="UP000836841">
    <property type="component" value="Unassembled WGS sequence"/>
</dbReference>
<protein>
    <recommendedName>
        <fullName evidence="6">Legume lectin domain-containing protein</fullName>
    </recommendedName>
</protein>
<evidence type="ECO:0000256" key="2">
    <source>
        <dbReference type="ARBA" id="ARBA00022734"/>
    </source>
</evidence>
<accession>A0AAU9RGW1</accession>
<evidence type="ECO:0000256" key="4">
    <source>
        <dbReference type="ARBA" id="ARBA00048679"/>
    </source>
</evidence>
<dbReference type="PANTHER" id="PTHR32401:SF49">
    <property type="entry name" value="OS10G0129200 PROTEIN"/>
    <property type="match status" value="1"/>
</dbReference>
<name>A0AAU9RGW1_THLAR</name>
<proteinExistence type="inferred from homology"/>
<evidence type="ECO:0000256" key="1">
    <source>
        <dbReference type="ARBA" id="ARBA00007606"/>
    </source>
</evidence>
<evidence type="ECO:0000256" key="5">
    <source>
        <dbReference type="SAM" id="SignalP"/>
    </source>
</evidence>
<evidence type="ECO:0000259" key="6">
    <source>
        <dbReference type="Pfam" id="PF00139"/>
    </source>
</evidence>
<keyword evidence="2" id="KW-0430">Lectin</keyword>
<organism evidence="7 8">
    <name type="scientific">Thlaspi arvense</name>
    <name type="common">Field penny-cress</name>
    <dbReference type="NCBI Taxonomy" id="13288"/>
    <lineage>
        <taxon>Eukaryota</taxon>
        <taxon>Viridiplantae</taxon>
        <taxon>Streptophyta</taxon>
        <taxon>Embryophyta</taxon>
        <taxon>Tracheophyta</taxon>
        <taxon>Spermatophyta</taxon>
        <taxon>Magnoliopsida</taxon>
        <taxon>eudicotyledons</taxon>
        <taxon>Gunneridae</taxon>
        <taxon>Pentapetalae</taxon>
        <taxon>rosids</taxon>
        <taxon>malvids</taxon>
        <taxon>Brassicales</taxon>
        <taxon>Brassicaceae</taxon>
        <taxon>Thlaspideae</taxon>
        <taxon>Thlaspi</taxon>
    </lineage>
</organism>
<dbReference type="Gene3D" id="2.60.120.200">
    <property type="match status" value="1"/>
</dbReference>
<dbReference type="InterPro" id="IPR050258">
    <property type="entry name" value="Leguminous_Lectin"/>
</dbReference>
<feature type="domain" description="Legume lectin" evidence="6">
    <location>
        <begin position="39"/>
        <end position="267"/>
    </location>
</feature>
<dbReference type="PROSITE" id="PS00307">
    <property type="entry name" value="LECTIN_LEGUME_BETA"/>
    <property type="match status" value="1"/>
</dbReference>
<keyword evidence="8" id="KW-1185">Reference proteome</keyword>
<dbReference type="EMBL" id="CAJVSB020000216">
    <property type="protein sequence ID" value="CAH2042880.1"/>
    <property type="molecule type" value="Genomic_DNA"/>
</dbReference>
<dbReference type="PANTHER" id="PTHR32401">
    <property type="entry name" value="CONCANAVALIN A-LIKE LECTIN FAMILY PROTEIN"/>
    <property type="match status" value="1"/>
</dbReference>
<feature type="signal peptide" evidence="5">
    <location>
        <begin position="1"/>
        <end position="27"/>
    </location>
</feature>
<dbReference type="InterPro" id="IPR001220">
    <property type="entry name" value="Legume_lectin_dom"/>
</dbReference>
<evidence type="ECO:0000313" key="8">
    <source>
        <dbReference type="Proteomes" id="UP000836841"/>
    </source>
</evidence>
<comment type="similarity">
    <text evidence="1">Belongs to the leguminous lectin family.</text>
</comment>